<dbReference type="InterPro" id="IPR011006">
    <property type="entry name" value="CheY-like_superfamily"/>
</dbReference>
<dbReference type="SMART" id="SM00448">
    <property type="entry name" value="REC"/>
    <property type="match status" value="1"/>
</dbReference>
<dbReference type="NCBIfam" id="TIGR00229">
    <property type="entry name" value="sensory_box"/>
    <property type="match status" value="1"/>
</dbReference>
<feature type="domain" description="PAS" evidence="4">
    <location>
        <begin position="145"/>
        <end position="218"/>
    </location>
</feature>
<dbReference type="Gene3D" id="3.30.450.20">
    <property type="entry name" value="PAS domain"/>
    <property type="match status" value="1"/>
</dbReference>
<dbReference type="InterPro" id="IPR013767">
    <property type="entry name" value="PAS_fold"/>
</dbReference>
<keyword evidence="2" id="KW-0597">Phosphoprotein</keyword>
<dbReference type="InterPro" id="IPR000014">
    <property type="entry name" value="PAS"/>
</dbReference>
<dbReference type="SMART" id="SM00267">
    <property type="entry name" value="GGDEF"/>
    <property type="match status" value="1"/>
</dbReference>
<comment type="caution">
    <text evidence="7">The sequence shown here is derived from an EMBL/GenBank/DDBJ whole genome shotgun (WGS) entry which is preliminary data.</text>
</comment>
<dbReference type="InterPro" id="IPR043128">
    <property type="entry name" value="Rev_trsase/Diguanyl_cyclase"/>
</dbReference>
<evidence type="ECO:0000259" key="4">
    <source>
        <dbReference type="PROSITE" id="PS50112"/>
    </source>
</evidence>
<feature type="domain" description="GGDEF" evidence="6">
    <location>
        <begin position="307"/>
        <end position="440"/>
    </location>
</feature>
<dbReference type="CDD" id="cd00130">
    <property type="entry name" value="PAS"/>
    <property type="match status" value="1"/>
</dbReference>
<dbReference type="Proteomes" id="UP000287798">
    <property type="component" value="Unassembled WGS sequence"/>
</dbReference>
<dbReference type="InterPro" id="IPR029787">
    <property type="entry name" value="Nucleotide_cyclase"/>
</dbReference>
<dbReference type="PANTHER" id="PTHR44757">
    <property type="entry name" value="DIGUANYLATE CYCLASE DGCP"/>
    <property type="match status" value="1"/>
</dbReference>
<dbReference type="Pfam" id="PF00072">
    <property type="entry name" value="Response_reg"/>
    <property type="match status" value="1"/>
</dbReference>
<evidence type="ECO:0000259" key="6">
    <source>
        <dbReference type="PROSITE" id="PS50887"/>
    </source>
</evidence>
<sequence>MSLSWTQVLLVENDADDAGLIRAALSASPGNGSFNVNWVRCLADALERLEQEAVDVVLLDLVLPDGQGIDVFDRIFRAAPDALILVLTADSDEETARRAVQHGAHDYLPKEHADAYWLPRALRYVTDRKAAEQVLRTAEETLFEEKERSRVMLESIGDAVLATDLQGNVTYLNAMAEDLTGWSRGEALGQPLAQVFNIIDGTTREAAVNPALRAIEQDRTVGLAMDCVLIRRDGVEAVIEDSAAPIHDRHGKVSGAVIVFHDSSQSRAVTERMAYMAQHDYLTGLPNRLLLMERLSRMITLADRHHKQLALLFLDLNDFKEINDSLGHIVGDQLLQSVAKRLTECVRASDTVSRQGGDEFVILLAEIEQPQDAVRVAETLHTALAEPHLIDGHEIHIGLSIGISVYPDDGNSVTTLLQKADMAMFHAKSGSQDKQRRFRIGMSSRAGLHSRSPRQ</sequence>
<evidence type="ECO:0000313" key="8">
    <source>
        <dbReference type="Proteomes" id="UP000287798"/>
    </source>
</evidence>
<evidence type="ECO:0000256" key="1">
    <source>
        <dbReference type="ARBA" id="ARBA00001946"/>
    </source>
</evidence>
<evidence type="ECO:0000259" key="5">
    <source>
        <dbReference type="PROSITE" id="PS50113"/>
    </source>
</evidence>
<dbReference type="PANTHER" id="PTHR44757:SF4">
    <property type="entry name" value="DIGUANYLATE CYCLASE DGCE-RELATED"/>
    <property type="match status" value="1"/>
</dbReference>
<dbReference type="SMART" id="SM00091">
    <property type="entry name" value="PAS"/>
    <property type="match status" value="1"/>
</dbReference>
<proteinExistence type="predicted"/>
<dbReference type="SUPFAM" id="SSF55785">
    <property type="entry name" value="PYP-like sensor domain (PAS domain)"/>
    <property type="match status" value="1"/>
</dbReference>
<dbReference type="InterPro" id="IPR000700">
    <property type="entry name" value="PAS-assoc_C"/>
</dbReference>
<accession>A0A426QHW3</accession>
<feature type="domain" description="Response regulatory" evidence="3">
    <location>
        <begin position="7"/>
        <end position="125"/>
    </location>
</feature>
<organism evidence="7 8">
    <name type="scientific">Thiohalobacter thiocyanaticus</name>
    <dbReference type="NCBI Taxonomy" id="585455"/>
    <lineage>
        <taxon>Bacteria</taxon>
        <taxon>Pseudomonadati</taxon>
        <taxon>Pseudomonadota</taxon>
        <taxon>Gammaproteobacteria</taxon>
        <taxon>Thiohalobacterales</taxon>
        <taxon>Thiohalobacteraceae</taxon>
        <taxon>Thiohalobacter</taxon>
    </lineage>
</organism>
<evidence type="ECO:0000256" key="2">
    <source>
        <dbReference type="PROSITE-ProRule" id="PRU00169"/>
    </source>
</evidence>
<comment type="cofactor">
    <cofactor evidence="1">
        <name>Mg(2+)</name>
        <dbReference type="ChEBI" id="CHEBI:18420"/>
    </cofactor>
</comment>
<dbReference type="PROSITE" id="PS50887">
    <property type="entry name" value="GGDEF"/>
    <property type="match status" value="1"/>
</dbReference>
<dbReference type="Gene3D" id="3.30.70.270">
    <property type="match status" value="1"/>
</dbReference>
<dbReference type="InterPro" id="IPR000160">
    <property type="entry name" value="GGDEF_dom"/>
</dbReference>
<dbReference type="Gene3D" id="3.40.50.2300">
    <property type="match status" value="1"/>
</dbReference>
<dbReference type="EMBL" id="QZMU01000001">
    <property type="protein sequence ID" value="RRQ21337.1"/>
    <property type="molecule type" value="Genomic_DNA"/>
</dbReference>
<dbReference type="GO" id="GO:0003824">
    <property type="term" value="F:catalytic activity"/>
    <property type="evidence" value="ECO:0007669"/>
    <property type="project" value="UniProtKB-ARBA"/>
</dbReference>
<dbReference type="RefSeq" id="WP_125180557.1">
    <property type="nucleotide sequence ID" value="NZ_QZMU01000001.1"/>
</dbReference>
<dbReference type="Pfam" id="PF00989">
    <property type="entry name" value="PAS"/>
    <property type="match status" value="1"/>
</dbReference>
<dbReference type="GO" id="GO:0000160">
    <property type="term" value="P:phosphorelay signal transduction system"/>
    <property type="evidence" value="ECO:0007669"/>
    <property type="project" value="InterPro"/>
</dbReference>
<dbReference type="InterPro" id="IPR001789">
    <property type="entry name" value="Sig_transdc_resp-reg_receiver"/>
</dbReference>
<evidence type="ECO:0000313" key="7">
    <source>
        <dbReference type="EMBL" id="RRQ21337.1"/>
    </source>
</evidence>
<dbReference type="SUPFAM" id="SSF52172">
    <property type="entry name" value="CheY-like"/>
    <property type="match status" value="1"/>
</dbReference>
<dbReference type="FunFam" id="3.30.70.270:FF:000001">
    <property type="entry name" value="Diguanylate cyclase domain protein"/>
    <property type="match status" value="1"/>
</dbReference>
<dbReference type="GO" id="GO:0006355">
    <property type="term" value="P:regulation of DNA-templated transcription"/>
    <property type="evidence" value="ECO:0007669"/>
    <property type="project" value="InterPro"/>
</dbReference>
<gene>
    <name evidence="7" type="ORF">D6C00_04885</name>
</gene>
<dbReference type="PROSITE" id="PS50110">
    <property type="entry name" value="RESPONSE_REGULATORY"/>
    <property type="match status" value="1"/>
</dbReference>
<dbReference type="PROSITE" id="PS50112">
    <property type="entry name" value="PAS"/>
    <property type="match status" value="1"/>
</dbReference>
<dbReference type="InterPro" id="IPR052155">
    <property type="entry name" value="Biofilm_reg_signaling"/>
</dbReference>
<dbReference type="CDD" id="cd01949">
    <property type="entry name" value="GGDEF"/>
    <property type="match status" value="1"/>
</dbReference>
<keyword evidence="8" id="KW-1185">Reference proteome</keyword>
<protein>
    <submittedName>
        <fullName evidence="7">Diguanylate cyclase</fullName>
    </submittedName>
</protein>
<reference evidence="7 8" key="1">
    <citation type="journal article" date="2010" name="Int. J. Syst. Evol. Microbiol.">
        <title>Thiohalobacter thiocyanaticus gen. nov., sp. nov., a moderately halophilic, sulfur-oxidizing gammaproteobacterium from hypersaline lakes, that utilizes thiocyanate.</title>
        <authorList>
            <person name="Sorokin D.Y."/>
            <person name="Kovaleva O.L."/>
            <person name="Tourova T.P."/>
            <person name="Muyzer G."/>
        </authorList>
    </citation>
    <scope>NUCLEOTIDE SEQUENCE [LARGE SCALE GENOMIC DNA]</scope>
    <source>
        <strain evidence="7 8">Hrh1</strain>
    </source>
</reference>
<dbReference type="OrthoDB" id="9812260at2"/>
<evidence type="ECO:0000259" key="3">
    <source>
        <dbReference type="PROSITE" id="PS50110"/>
    </source>
</evidence>
<name>A0A426QHW3_9GAMM</name>
<dbReference type="AlphaFoldDB" id="A0A426QHW3"/>
<feature type="modified residue" description="4-aspartylphosphate" evidence="2">
    <location>
        <position position="60"/>
    </location>
</feature>
<dbReference type="CDD" id="cd00156">
    <property type="entry name" value="REC"/>
    <property type="match status" value="1"/>
</dbReference>
<dbReference type="InterPro" id="IPR035965">
    <property type="entry name" value="PAS-like_dom_sf"/>
</dbReference>
<dbReference type="SUPFAM" id="SSF55073">
    <property type="entry name" value="Nucleotide cyclase"/>
    <property type="match status" value="1"/>
</dbReference>
<dbReference type="Pfam" id="PF00990">
    <property type="entry name" value="GGDEF"/>
    <property type="match status" value="1"/>
</dbReference>
<feature type="domain" description="PAC" evidence="5">
    <location>
        <begin position="223"/>
        <end position="275"/>
    </location>
</feature>
<dbReference type="NCBIfam" id="TIGR00254">
    <property type="entry name" value="GGDEF"/>
    <property type="match status" value="1"/>
</dbReference>
<dbReference type="PROSITE" id="PS50113">
    <property type="entry name" value="PAC"/>
    <property type="match status" value="1"/>
</dbReference>